<accession>C7LYB7</accession>
<keyword evidence="3" id="KW-0547">Nucleotide-binding</keyword>
<dbReference type="AlphaFoldDB" id="C7LYB7"/>
<dbReference type="Gene3D" id="3.40.50.300">
    <property type="entry name" value="P-loop containing nucleotide triphosphate hydrolases"/>
    <property type="match status" value="1"/>
</dbReference>
<dbReference type="GO" id="GO:0005524">
    <property type="term" value="F:ATP binding"/>
    <property type="evidence" value="ECO:0007669"/>
    <property type="project" value="UniProtKB-KW"/>
</dbReference>
<dbReference type="RefSeq" id="WP_015798214.1">
    <property type="nucleotide sequence ID" value="NC_013124.1"/>
</dbReference>
<protein>
    <submittedName>
        <fullName evidence="7">ABC transporter related</fullName>
    </submittedName>
</protein>
<dbReference type="Pfam" id="PF00005">
    <property type="entry name" value="ABC_tran"/>
    <property type="match status" value="1"/>
</dbReference>
<dbReference type="OrthoDB" id="9805514at2"/>
<dbReference type="eggNOG" id="COG0410">
    <property type="taxonomic scope" value="Bacteria"/>
</dbReference>
<name>C7LYB7_ACIFD</name>
<sequence length="241" mass="25824">MAPPALTIDGLGAAWGPVQVLWDITFSVEDGAATLVLGANGAGKSTLLATLVGLHETRGGSVSLFGESVDRVPAHRRARLGVAFMSEQGIFPSLSIRENLVLGGLRLRQRERAARIDEVLAMFPELADRLGEPAGSLSGGQRKMVGIAKCLMAAPRLLIMDEPSAGLAPRIVNEVIDRLRDLHAQGITLLVAEQNVSFLELATDVIVLEGGRVRFSGPRDAFEHDNQLREAFFGLEGLQEL</sequence>
<feature type="domain" description="ABC transporter" evidence="6">
    <location>
        <begin position="6"/>
        <end position="235"/>
    </location>
</feature>
<dbReference type="InterPro" id="IPR052156">
    <property type="entry name" value="BCAA_Transport_ATP-bd_LivF"/>
</dbReference>
<evidence type="ECO:0000256" key="5">
    <source>
        <dbReference type="ARBA" id="ARBA00022970"/>
    </source>
</evidence>
<keyword evidence="4" id="KW-0067">ATP-binding</keyword>
<dbReference type="InterPro" id="IPR017871">
    <property type="entry name" value="ABC_transporter-like_CS"/>
</dbReference>
<proteinExistence type="inferred from homology"/>
<dbReference type="PROSITE" id="PS50893">
    <property type="entry name" value="ABC_TRANSPORTER_2"/>
    <property type="match status" value="1"/>
</dbReference>
<organism evidence="7 8">
    <name type="scientific">Acidimicrobium ferrooxidans (strain DSM 10331 / JCM 15462 / NBRC 103882 / ICP)</name>
    <dbReference type="NCBI Taxonomy" id="525909"/>
    <lineage>
        <taxon>Bacteria</taxon>
        <taxon>Bacillati</taxon>
        <taxon>Actinomycetota</taxon>
        <taxon>Acidimicrobiia</taxon>
        <taxon>Acidimicrobiales</taxon>
        <taxon>Acidimicrobiaceae</taxon>
        <taxon>Acidimicrobium</taxon>
    </lineage>
</organism>
<comment type="similarity">
    <text evidence="1">Belongs to the ABC transporter superfamily.</text>
</comment>
<dbReference type="InterPro" id="IPR003593">
    <property type="entry name" value="AAA+_ATPase"/>
</dbReference>
<dbReference type="InterPro" id="IPR003439">
    <property type="entry name" value="ABC_transporter-like_ATP-bd"/>
</dbReference>
<gene>
    <name evidence="7" type="ordered locus">Afer_0777</name>
</gene>
<dbReference type="SUPFAM" id="SSF52540">
    <property type="entry name" value="P-loop containing nucleoside triphosphate hydrolases"/>
    <property type="match status" value="1"/>
</dbReference>
<evidence type="ECO:0000313" key="8">
    <source>
        <dbReference type="Proteomes" id="UP000000771"/>
    </source>
</evidence>
<dbReference type="HOGENOM" id="CLU_000604_1_2_11"/>
<dbReference type="Proteomes" id="UP000000771">
    <property type="component" value="Chromosome"/>
</dbReference>
<dbReference type="GO" id="GO:0015807">
    <property type="term" value="P:L-amino acid transport"/>
    <property type="evidence" value="ECO:0007669"/>
    <property type="project" value="TreeGrafter"/>
</dbReference>
<dbReference type="SMART" id="SM00382">
    <property type="entry name" value="AAA"/>
    <property type="match status" value="1"/>
</dbReference>
<dbReference type="EMBL" id="CP001631">
    <property type="protein sequence ID" value="ACU53725.1"/>
    <property type="molecule type" value="Genomic_DNA"/>
</dbReference>
<dbReference type="STRING" id="525909.Afer_0777"/>
<dbReference type="KEGG" id="afo:Afer_0777"/>
<evidence type="ECO:0000256" key="3">
    <source>
        <dbReference type="ARBA" id="ARBA00022741"/>
    </source>
</evidence>
<dbReference type="GO" id="GO:0015658">
    <property type="term" value="F:branched-chain amino acid transmembrane transporter activity"/>
    <property type="evidence" value="ECO:0007669"/>
    <property type="project" value="TreeGrafter"/>
</dbReference>
<evidence type="ECO:0000313" key="7">
    <source>
        <dbReference type="EMBL" id="ACU53725.1"/>
    </source>
</evidence>
<dbReference type="PANTHER" id="PTHR43820:SF4">
    <property type="entry name" value="HIGH-AFFINITY BRANCHED-CHAIN AMINO ACID TRANSPORT ATP-BINDING PROTEIN LIVF"/>
    <property type="match status" value="1"/>
</dbReference>
<dbReference type="PROSITE" id="PS00211">
    <property type="entry name" value="ABC_TRANSPORTER_1"/>
    <property type="match status" value="1"/>
</dbReference>
<keyword evidence="8" id="KW-1185">Reference proteome</keyword>
<dbReference type="PANTHER" id="PTHR43820">
    <property type="entry name" value="HIGH-AFFINITY BRANCHED-CHAIN AMINO ACID TRANSPORT ATP-BINDING PROTEIN LIVF"/>
    <property type="match status" value="1"/>
</dbReference>
<dbReference type="CDD" id="cd03224">
    <property type="entry name" value="ABC_TM1139_LivF_branched"/>
    <property type="match status" value="1"/>
</dbReference>
<keyword evidence="2" id="KW-0813">Transport</keyword>
<evidence type="ECO:0000256" key="4">
    <source>
        <dbReference type="ARBA" id="ARBA00022840"/>
    </source>
</evidence>
<evidence type="ECO:0000256" key="2">
    <source>
        <dbReference type="ARBA" id="ARBA00022448"/>
    </source>
</evidence>
<dbReference type="GO" id="GO:0016887">
    <property type="term" value="F:ATP hydrolysis activity"/>
    <property type="evidence" value="ECO:0007669"/>
    <property type="project" value="InterPro"/>
</dbReference>
<keyword evidence="5" id="KW-0029">Amino-acid transport</keyword>
<dbReference type="InterPro" id="IPR027417">
    <property type="entry name" value="P-loop_NTPase"/>
</dbReference>
<evidence type="ECO:0000256" key="1">
    <source>
        <dbReference type="ARBA" id="ARBA00005417"/>
    </source>
</evidence>
<evidence type="ECO:0000259" key="6">
    <source>
        <dbReference type="PROSITE" id="PS50893"/>
    </source>
</evidence>
<reference evidence="7 8" key="1">
    <citation type="journal article" date="2009" name="Stand. Genomic Sci.">
        <title>Complete genome sequence of Acidimicrobium ferrooxidans type strain (ICP).</title>
        <authorList>
            <person name="Clum A."/>
            <person name="Nolan M."/>
            <person name="Lang E."/>
            <person name="Glavina Del Rio T."/>
            <person name="Tice H."/>
            <person name="Copeland A."/>
            <person name="Cheng J.F."/>
            <person name="Lucas S."/>
            <person name="Chen F."/>
            <person name="Bruce D."/>
            <person name="Goodwin L."/>
            <person name="Pitluck S."/>
            <person name="Ivanova N."/>
            <person name="Mavrommatis K."/>
            <person name="Mikhailova N."/>
            <person name="Pati A."/>
            <person name="Chen A."/>
            <person name="Palaniappan K."/>
            <person name="Goker M."/>
            <person name="Spring S."/>
            <person name="Land M."/>
            <person name="Hauser L."/>
            <person name="Chang Y.J."/>
            <person name="Jeffries C.C."/>
            <person name="Chain P."/>
            <person name="Bristow J."/>
            <person name="Eisen J.A."/>
            <person name="Markowitz V."/>
            <person name="Hugenholtz P."/>
            <person name="Kyrpides N.C."/>
            <person name="Klenk H.P."/>
            <person name="Lapidus A."/>
        </authorList>
    </citation>
    <scope>NUCLEOTIDE SEQUENCE [LARGE SCALE GENOMIC DNA]</scope>
    <source>
        <strain evidence="8">DSM 10331 / JCM 15462 / NBRC 103882 / ICP</strain>
    </source>
</reference>